<dbReference type="Proteomes" id="UP001559623">
    <property type="component" value="Unassembled WGS sequence"/>
</dbReference>
<dbReference type="RefSeq" id="WP_368847546.1">
    <property type="nucleotide sequence ID" value="NZ_CP194411.1"/>
</dbReference>
<accession>A0ABV3X7N8</accession>
<comment type="caution">
    <text evidence="1">The sequence shown here is derived from an EMBL/GenBank/DDBJ whole genome shotgun (WGS) entry which is preliminary data.</text>
</comment>
<dbReference type="EMBL" id="JARVLH010000006">
    <property type="protein sequence ID" value="MEX5285820.1"/>
    <property type="molecule type" value="Genomic_DNA"/>
</dbReference>
<protein>
    <submittedName>
        <fullName evidence="1">Uncharacterized protein</fullName>
    </submittedName>
</protein>
<evidence type="ECO:0000313" key="2">
    <source>
        <dbReference type="Proteomes" id="UP001559623"/>
    </source>
</evidence>
<name>A0ABV3X7N8_9FIRM</name>
<keyword evidence="2" id="KW-1185">Reference proteome</keyword>
<organism evidence="1 2">
    <name type="scientific">Selenomonas sputigena</name>
    <dbReference type="NCBI Taxonomy" id="69823"/>
    <lineage>
        <taxon>Bacteria</taxon>
        <taxon>Bacillati</taxon>
        <taxon>Bacillota</taxon>
        <taxon>Negativicutes</taxon>
        <taxon>Selenomonadales</taxon>
        <taxon>Selenomonadaceae</taxon>
        <taxon>Selenomonas</taxon>
    </lineage>
</organism>
<gene>
    <name evidence="1" type="ORF">QCO44_09275</name>
</gene>
<reference evidence="1 2" key="1">
    <citation type="submission" date="2023-04" db="EMBL/GenBank/DDBJ databases">
        <title>Genome Sequence of Selenomonas sputigena ATCC 33150.</title>
        <authorList>
            <person name="Miller D.P."/>
            <person name="Anvari S."/>
            <person name="Polson S.W."/>
            <person name="Macdonald M."/>
            <person name="Mcdowell J.V."/>
        </authorList>
    </citation>
    <scope>NUCLEOTIDE SEQUENCE [LARGE SCALE GENOMIC DNA]</scope>
    <source>
        <strain evidence="1 2">ATCC 33150</strain>
    </source>
</reference>
<sequence>MGEDLRTVLKKYDTAFCSVNLDNVSLVIVRGKDEDIAKSTIDILTLALEQIQDPWKRLSLLSDVAITAKKLAMKTIENMSKDR</sequence>
<proteinExistence type="predicted"/>
<evidence type="ECO:0000313" key="1">
    <source>
        <dbReference type="EMBL" id="MEX5285820.1"/>
    </source>
</evidence>